<feature type="transmembrane region" description="Helical" evidence="1">
    <location>
        <begin position="48"/>
        <end position="68"/>
    </location>
</feature>
<dbReference type="RefSeq" id="WP_188526601.1">
    <property type="nucleotide sequence ID" value="NZ_BMGI01000001.1"/>
</dbReference>
<feature type="transmembrane region" description="Helical" evidence="1">
    <location>
        <begin position="213"/>
        <end position="232"/>
    </location>
</feature>
<evidence type="ECO:0000313" key="3">
    <source>
        <dbReference type="Proteomes" id="UP000617355"/>
    </source>
</evidence>
<keyword evidence="1" id="KW-1133">Transmembrane helix</keyword>
<keyword evidence="1" id="KW-0812">Transmembrane</keyword>
<evidence type="ECO:0000313" key="2">
    <source>
        <dbReference type="EMBL" id="GGD28856.1"/>
    </source>
</evidence>
<evidence type="ECO:0000256" key="1">
    <source>
        <dbReference type="SAM" id="Phobius"/>
    </source>
</evidence>
<accession>A0ABQ1QKR1</accession>
<proteinExistence type="predicted"/>
<organism evidence="2 3">
    <name type="scientific">Sinisalibacter lacisalsi</name>
    <dbReference type="NCBI Taxonomy" id="1526570"/>
    <lineage>
        <taxon>Bacteria</taxon>
        <taxon>Pseudomonadati</taxon>
        <taxon>Pseudomonadota</taxon>
        <taxon>Alphaproteobacteria</taxon>
        <taxon>Rhodobacterales</taxon>
        <taxon>Roseobacteraceae</taxon>
        <taxon>Sinisalibacter</taxon>
    </lineage>
</organism>
<comment type="caution">
    <text evidence="2">The sequence shown here is derived from an EMBL/GenBank/DDBJ whole genome shotgun (WGS) entry which is preliminary data.</text>
</comment>
<feature type="transmembrane region" description="Helical" evidence="1">
    <location>
        <begin position="134"/>
        <end position="158"/>
    </location>
</feature>
<name>A0ABQ1QKR1_9RHOB</name>
<gene>
    <name evidence="2" type="ORF">GCM10011358_11180</name>
</gene>
<keyword evidence="3" id="KW-1185">Reference proteome</keyword>
<dbReference type="EMBL" id="BMGI01000001">
    <property type="protein sequence ID" value="GGD28856.1"/>
    <property type="molecule type" value="Genomic_DNA"/>
</dbReference>
<feature type="transmembrane region" description="Helical" evidence="1">
    <location>
        <begin position="80"/>
        <end position="96"/>
    </location>
</feature>
<sequence length="242" mass="26156">MRAKALLLFAAAVAFVLGPFLVPGFGGFDPQLYPNPQVDPPVQPAGYAFAIWGPIYLWLLAATGFGLLRRHDNRDWDRHRGPLLISLVIGSIWLPVAMVSPIWATILIFAMLVSAAIALVRAPLADRWLGKAPIAFYAGWLTAASFASLGLTGAGFEIAFGEVTWAQICIVLAFATSLGIHWMRRDEPIYFLSVIWALIAIAVKNGAAVPSVTWLAAGGAAVLAIVMIVEFIRFRPGWVQSS</sequence>
<protein>
    <submittedName>
        <fullName evidence="2">Seryl-tRNA synthetase</fullName>
    </submittedName>
</protein>
<reference evidence="3" key="1">
    <citation type="journal article" date="2019" name="Int. J. Syst. Evol. Microbiol.">
        <title>The Global Catalogue of Microorganisms (GCM) 10K type strain sequencing project: providing services to taxonomists for standard genome sequencing and annotation.</title>
        <authorList>
            <consortium name="The Broad Institute Genomics Platform"/>
            <consortium name="The Broad Institute Genome Sequencing Center for Infectious Disease"/>
            <person name="Wu L."/>
            <person name="Ma J."/>
        </authorList>
    </citation>
    <scope>NUCLEOTIDE SEQUENCE [LARGE SCALE GENOMIC DNA]</scope>
    <source>
        <strain evidence="3">CGMCC 1.12922</strain>
    </source>
</reference>
<feature type="transmembrane region" description="Helical" evidence="1">
    <location>
        <begin position="164"/>
        <end position="182"/>
    </location>
</feature>
<feature type="transmembrane region" description="Helical" evidence="1">
    <location>
        <begin position="189"/>
        <end position="207"/>
    </location>
</feature>
<feature type="transmembrane region" description="Helical" evidence="1">
    <location>
        <begin position="102"/>
        <end position="122"/>
    </location>
</feature>
<keyword evidence="1" id="KW-0472">Membrane</keyword>
<dbReference type="Proteomes" id="UP000617355">
    <property type="component" value="Unassembled WGS sequence"/>
</dbReference>